<keyword evidence="11" id="KW-0511">Multifunctional enzyme</keyword>
<dbReference type="GO" id="GO:0005886">
    <property type="term" value="C:plasma membrane"/>
    <property type="evidence" value="ECO:0007669"/>
    <property type="project" value="TreeGrafter"/>
</dbReference>
<dbReference type="Gene3D" id="3.40.50.150">
    <property type="entry name" value="Vaccinia Virus protein VP39"/>
    <property type="match status" value="1"/>
</dbReference>
<geneLocation type="plasmid" evidence="15 16">
    <name>pPHDP70</name>
</geneLocation>
<dbReference type="InterPro" id="IPR057737">
    <property type="entry name" value="Condensation_MtbB-like"/>
</dbReference>
<dbReference type="InterPro" id="IPR001242">
    <property type="entry name" value="Condensation_dom"/>
</dbReference>
<dbReference type="SUPFAM" id="SSF52151">
    <property type="entry name" value="FabD/lysophospholipase-like"/>
    <property type="match status" value="1"/>
</dbReference>
<dbReference type="PROSITE" id="PS00455">
    <property type="entry name" value="AMP_BINDING"/>
    <property type="match status" value="1"/>
</dbReference>
<keyword evidence="8" id="KW-0677">Repeat</keyword>
<comment type="pathway">
    <text evidence="2">Siderophore biosynthesis.</text>
</comment>
<dbReference type="Gene3D" id="3.30.300.30">
    <property type="match status" value="1"/>
</dbReference>
<dbReference type="InterPro" id="IPR014030">
    <property type="entry name" value="Ketoacyl_synth_N"/>
</dbReference>
<dbReference type="InterPro" id="IPR001031">
    <property type="entry name" value="Thioesterase"/>
</dbReference>
<dbReference type="InterPro" id="IPR020802">
    <property type="entry name" value="TesA-like"/>
</dbReference>
<keyword evidence="10" id="KW-0443">Lipid metabolism</keyword>
<dbReference type="Gene3D" id="1.10.1200.10">
    <property type="entry name" value="ACP-like"/>
    <property type="match status" value="4"/>
</dbReference>
<dbReference type="InterPro" id="IPR020845">
    <property type="entry name" value="AMP-binding_CS"/>
</dbReference>
<dbReference type="InterPro" id="IPR029058">
    <property type="entry name" value="AB_hydrolase_fold"/>
</dbReference>
<dbReference type="SMART" id="SM00824">
    <property type="entry name" value="PKS_TE"/>
    <property type="match status" value="1"/>
</dbReference>
<evidence type="ECO:0000256" key="12">
    <source>
        <dbReference type="ARBA" id="ARBA00029443"/>
    </source>
</evidence>
<dbReference type="InterPro" id="IPR001227">
    <property type="entry name" value="Ac_transferase_dom_sf"/>
</dbReference>
<evidence type="ECO:0000256" key="2">
    <source>
        <dbReference type="ARBA" id="ARBA00004924"/>
    </source>
</evidence>
<dbReference type="GO" id="GO:0005737">
    <property type="term" value="C:cytoplasm"/>
    <property type="evidence" value="ECO:0007669"/>
    <property type="project" value="TreeGrafter"/>
</dbReference>
<dbReference type="Gene3D" id="3.30.559.30">
    <property type="entry name" value="Nonribosomal peptide synthetase, condensation domain"/>
    <property type="match status" value="2"/>
</dbReference>
<dbReference type="PROSITE" id="PS00012">
    <property type="entry name" value="PHOSPHOPANTETHEINE"/>
    <property type="match status" value="3"/>
</dbReference>
<dbReference type="PROSITE" id="PS52004">
    <property type="entry name" value="KS3_2"/>
    <property type="match status" value="1"/>
</dbReference>
<evidence type="ECO:0000256" key="5">
    <source>
        <dbReference type="ARBA" id="ARBA00022553"/>
    </source>
</evidence>
<comment type="similarity">
    <text evidence="3">Belongs to the short-chain dehydrogenases/reductases (SDR) family.</text>
</comment>
<dbReference type="InterPro" id="IPR042099">
    <property type="entry name" value="ANL_N_sf"/>
</dbReference>
<dbReference type="InterPro" id="IPR009081">
    <property type="entry name" value="PP-bd_ACP"/>
</dbReference>
<dbReference type="Gene3D" id="3.30.559.10">
    <property type="entry name" value="Chloramphenicol acetyltransferase-like domain"/>
    <property type="match status" value="2"/>
</dbReference>
<dbReference type="Proteomes" id="UP000516656">
    <property type="component" value="Plasmid pPHDP70"/>
</dbReference>
<dbReference type="InterPro" id="IPR050091">
    <property type="entry name" value="PKS_NRPS_Biosynth_Enz"/>
</dbReference>
<reference evidence="15 16" key="1">
    <citation type="submission" date="2020-09" db="EMBL/GenBank/DDBJ databases">
        <title>Complete, closed and curated genome sequences of Photobacterium damselae subsp. piscicida isolates from Australia indicate localised evolution and additional plasmid-borne pathogenicity mechanisms.</title>
        <authorList>
            <person name="Baseggio L."/>
            <person name="Silayeva O."/>
            <person name="Buller N."/>
            <person name="Landos M."/>
            <person name="Engelstaedter J."/>
            <person name="Barnes A.C."/>
        </authorList>
    </citation>
    <scope>NUCLEOTIDE SEQUENCE [LARGE SCALE GENOMIC DNA]</scope>
    <source>
        <strain evidence="15 16">AS-16-0540-1</strain>
        <plasmid evidence="15 16">pPHDP70</plasmid>
    </source>
</reference>
<dbReference type="Gene3D" id="3.40.50.1820">
    <property type="entry name" value="alpha/beta hydrolase"/>
    <property type="match status" value="1"/>
</dbReference>
<keyword evidence="9" id="KW-0276">Fatty acid metabolism</keyword>
<dbReference type="InterPro" id="IPR000873">
    <property type="entry name" value="AMP-dep_synth/lig_dom"/>
</dbReference>
<evidence type="ECO:0000259" key="13">
    <source>
        <dbReference type="PROSITE" id="PS50075"/>
    </source>
</evidence>
<evidence type="ECO:0000256" key="8">
    <source>
        <dbReference type="ARBA" id="ARBA00022737"/>
    </source>
</evidence>
<name>A0A5F0YYU9_PHODP</name>
<organism evidence="15 16">
    <name type="scientific">Photobacterium damsela subsp. piscicida</name>
    <name type="common">Pasteurella piscicida</name>
    <dbReference type="NCBI Taxonomy" id="38294"/>
    <lineage>
        <taxon>Bacteria</taxon>
        <taxon>Pseudomonadati</taxon>
        <taxon>Pseudomonadota</taxon>
        <taxon>Gammaproteobacteria</taxon>
        <taxon>Vibrionales</taxon>
        <taxon>Vibrionaceae</taxon>
        <taxon>Photobacterium</taxon>
    </lineage>
</organism>
<dbReference type="Pfam" id="PF00668">
    <property type="entry name" value="Condensation"/>
    <property type="match status" value="2"/>
</dbReference>
<evidence type="ECO:0000256" key="11">
    <source>
        <dbReference type="ARBA" id="ARBA00023268"/>
    </source>
</evidence>
<dbReference type="Pfam" id="PF00975">
    <property type="entry name" value="Thioesterase"/>
    <property type="match status" value="1"/>
</dbReference>
<dbReference type="RefSeq" id="WP_135300371.1">
    <property type="nucleotide sequence ID" value="NZ_CP061864.1"/>
</dbReference>
<dbReference type="InterPro" id="IPR014031">
    <property type="entry name" value="Ketoacyl_synth_C"/>
</dbReference>
<comment type="cofactor">
    <cofactor evidence="1">
        <name>pantetheine 4'-phosphate</name>
        <dbReference type="ChEBI" id="CHEBI:47942"/>
    </cofactor>
</comment>
<dbReference type="SUPFAM" id="SSF52777">
    <property type="entry name" value="CoA-dependent acyltransferases"/>
    <property type="match status" value="4"/>
</dbReference>
<evidence type="ECO:0000256" key="1">
    <source>
        <dbReference type="ARBA" id="ARBA00001957"/>
    </source>
</evidence>
<dbReference type="GO" id="GO:0009403">
    <property type="term" value="P:toxin biosynthetic process"/>
    <property type="evidence" value="ECO:0007669"/>
    <property type="project" value="UniProtKB-ARBA"/>
</dbReference>
<dbReference type="SMART" id="SM00823">
    <property type="entry name" value="PKS_PP"/>
    <property type="match status" value="3"/>
</dbReference>
<evidence type="ECO:0000256" key="7">
    <source>
        <dbReference type="ARBA" id="ARBA00022679"/>
    </source>
</evidence>
<dbReference type="Gene3D" id="3.30.70.3290">
    <property type="match status" value="1"/>
</dbReference>
<dbReference type="Pfam" id="PF16197">
    <property type="entry name" value="KAsynt_C_assoc"/>
    <property type="match status" value="1"/>
</dbReference>
<dbReference type="Gene3D" id="3.40.50.12780">
    <property type="entry name" value="N-terminal domain of ligase-like"/>
    <property type="match status" value="1"/>
</dbReference>
<dbReference type="InterPro" id="IPR029063">
    <property type="entry name" value="SAM-dependent_MTases_sf"/>
</dbReference>
<dbReference type="InterPro" id="IPR045851">
    <property type="entry name" value="AMP-bd_C_sf"/>
</dbReference>
<dbReference type="Pfam" id="PF08242">
    <property type="entry name" value="Methyltransf_12"/>
    <property type="match status" value="1"/>
</dbReference>
<dbReference type="GO" id="GO:0004312">
    <property type="term" value="F:fatty acid synthase activity"/>
    <property type="evidence" value="ECO:0007669"/>
    <property type="project" value="TreeGrafter"/>
</dbReference>
<dbReference type="Pfam" id="PF02801">
    <property type="entry name" value="Ketoacyl-synt_C"/>
    <property type="match status" value="1"/>
</dbReference>
<dbReference type="InterPro" id="IPR025110">
    <property type="entry name" value="AMP-bd_C"/>
</dbReference>
<dbReference type="NCBIfam" id="TIGR01733">
    <property type="entry name" value="AA-adenyl-dom"/>
    <property type="match status" value="1"/>
</dbReference>
<dbReference type="CDD" id="cd05274">
    <property type="entry name" value="KR_FAS_SDR_x"/>
    <property type="match status" value="1"/>
</dbReference>
<dbReference type="GO" id="GO:0006633">
    <property type="term" value="P:fatty acid biosynthetic process"/>
    <property type="evidence" value="ECO:0007669"/>
    <property type="project" value="TreeGrafter"/>
</dbReference>
<feature type="domain" description="Carrier" evidence="13">
    <location>
        <begin position="3625"/>
        <end position="3700"/>
    </location>
</feature>
<dbReference type="InterPro" id="IPR016039">
    <property type="entry name" value="Thiolase-like"/>
</dbReference>
<dbReference type="FunFam" id="3.30.559.30:FF:000006">
    <property type="entry name" value="Yersiniabactin polyketide/non-ribosomal peptide synthetase"/>
    <property type="match status" value="1"/>
</dbReference>
<feature type="domain" description="Carrier" evidence="13">
    <location>
        <begin position="1565"/>
        <end position="1640"/>
    </location>
</feature>
<dbReference type="InterPro" id="IPR036736">
    <property type="entry name" value="ACP-like_sf"/>
</dbReference>
<dbReference type="FunFam" id="3.40.47.10:FF:000042">
    <property type="entry name" value="Polyketide synthase Pks13"/>
    <property type="match status" value="1"/>
</dbReference>
<dbReference type="GO" id="GO:0071770">
    <property type="term" value="P:DIM/DIP cell wall layer assembly"/>
    <property type="evidence" value="ECO:0007669"/>
    <property type="project" value="TreeGrafter"/>
</dbReference>
<accession>A0A5F0YYU9</accession>
<evidence type="ECO:0000256" key="10">
    <source>
        <dbReference type="ARBA" id="ARBA00023098"/>
    </source>
</evidence>
<dbReference type="CDD" id="cd19535">
    <property type="entry name" value="Cyc_NRPS"/>
    <property type="match status" value="1"/>
</dbReference>
<keyword evidence="5" id="KW-0597">Phosphoprotein</keyword>
<proteinExistence type="inferred from homology"/>
<evidence type="ECO:0000256" key="6">
    <source>
        <dbReference type="ARBA" id="ARBA00022598"/>
    </source>
</evidence>
<dbReference type="GO" id="GO:0016874">
    <property type="term" value="F:ligase activity"/>
    <property type="evidence" value="ECO:0007669"/>
    <property type="project" value="UniProtKB-KW"/>
</dbReference>
<evidence type="ECO:0000259" key="14">
    <source>
        <dbReference type="PROSITE" id="PS52004"/>
    </source>
</evidence>
<dbReference type="GO" id="GO:0031177">
    <property type="term" value="F:phosphopantetheine binding"/>
    <property type="evidence" value="ECO:0007669"/>
    <property type="project" value="InterPro"/>
</dbReference>
<dbReference type="SMART" id="SM00822">
    <property type="entry name" value="PKS_KR"/>
    <property type="match status" value="1"/>
</dbReference>
<dbReference type="SMART" id="SM00827">
    <property type="entry name" value="PKS_AT"/>
    <property type="match status" value="1"/>
</dbReference>
<dbReference type="SUPFAM" id="SSF53474">
    <property type="entry name" value="alpha/beta-Hydrolases"/>
    <property type="match status" value="1"/>
</dbReference>
<feature type="domain" description="Carrier" evidence="13">
    <location>
        <begin position="2579"/>
        <end position="2653"/>
    </location>
</feature>
<evidence type="ECO:0000256" key="3">
    <source>
        <dbReference type="ARBA" id="ARBA00006484"/>
    </source>
</evidence>
<dbReference type="InterPro" id="IPR013968">
    <property type="entry name" value="PKS_KR"/>
</dbReference>
<dbReference type="SUPFAM" id="SSF47336">
    <property type="entry name" value="ACP-like"/>
    <property type="match status" value="4"/>
</dbReference>
<gene>
    <name evidence="15" type="ORF">IC627_22525</name>
</gene>
<dbReference type="InterPro" id="IPR023213">
    <property type="entry name" value="CAT-like_dom_sf"/>
</dbReference>
<feature type="domain" description="Carrier" evidence="13">
    <location>
        <begin position="2496"/>
        <end position="2570"/>
    </location>
</feature>
<dbReference type="Pfam" id="PF13193">
    <property type="entry name" value="AMP-binding_C"/>
    <property type="match status" value="1"/>
</dbReference>
<keyword evidence="6" id="KW-0436">Ligase</keyword>
<keyword evidence="7" id="KW-0808">Transferase</keyword>
<dbReference type="CDD" id="cd00833">
    <property type="entry name" value="PKS"/>
    <property type="match status" value="1"/>
</dbReference>
<dbReference type="InterPro" id="IPR016036">
    <property type="entry name" value="Malonyl_transacylase_ACP-bd"/>
</dbReference>
<dbReference type="InterPro" id="IPR006162">
    <property type="entry name" value="Ppantetheine_attach_site"/>
</dbReference>
<keyword evidence="4" id="KW-0596">Phosphopantetheine</keyword>
<dbReference type="ESTHER" id="paspi-q2hqw8">
    <property type="family name" value="Thioesterase"/>
</dbReference>
<evidence type="ECO:0000256" key="9">
    <source>
        <dbReference type="ARBA" id="ARBA00022832"/>
    </source>
</evidence>
<dbReference type="EMBL" id="CP061857">
    <property type="protein sequence ID" value="QOD59060.1"/>
    <property type="molecule type" value="Genomic_DNA"/>
</dbReference>
<dbReference type="InterPro" id="IPR016035">
    <property type="entry name" value="Acyl_Trfase/lysoPLipase"/>
</dbReference>
<dbReference type="InterPro" id="IPR036291">
    <property type="entry name" value="NAD(P)-bd_dom_sf"/>
</dbReference>
<dbReference type="InterPro" id="IPR057326">
    <property type="entry name" value="KR_dom"/>
</dbReference>
<comment type="similarity">
    <text evidence="12">In the C-terminal section; belongs to the NRP synthetase family.</text>
</comment>
<evidence type="ECO:0000313" key="16">
    <source>
        <dbReference type="Proteomes" id="UP000516656"/>
    </source>
</evidence>
<dbReference type="InterPro" id="IPR020806">
    <property type="entry name" value="PKS_PP-bd"/>
</dbReference>
<sequence length="3994" mass="443138">MDNNNLYDNCDPIAVIGMACRFPKAPNIDAFWHNLSNGLSGQSFFSDEELKTAGVDADVHQREHFVPSGAVIDNPEYFDASLFGYSPAEATSIDPQQRLFLQNVWHALEHAGYAPTQAPSKTGVFGAVRSSTYPSFKAFDVTQVGQVKGLQALLGNDKDYLATRVAHKFNFTGPAFTVQTACSSSLVAAHLACESLRSGECDMAIAGGVAVSFPQVSGYEYQPGMIFSPDGLCRPFDQQANGTFGGHGVGSVVLKRLDDALNAGDTILAVLRGSAINNDGKEKVGFTAPSVNGQSQVLTEALHLADIHPDDVEMIEAHGTGTKLGDPIEVTAIKNAYQRSPDAPMCRLGSVKSGLGHLDTAAGIASLIKAVLSVSRQKIPMSLNISQPNPELQLEGSGFTLATQTVDWLTPLRTAAVSSFGMGGTNCHMLVQSSPQQARPEQPAKKERTYIPLLLSANSSKSLRQLAQSYSSYLNQHPAADNIAYSALSSRALDLPYRLAVTNMAHAESTLSAFAQSGEASSELVTGVAQSRARLAWTFTGQGSQFGGMGETWYHTSDAFRQSIDLSQSYCRDKLTAPLTEIMFGSNRDKLAHTDGAQVAIVAFELALAAHWQAKGLTPDVVLGHSVGEISACVVAGYLSHQQAIELVIERGQQMHQCAQQHNGAMLAVFAPLEQLTGIPALAKLDRAAHNGTAHWVFSGDIQDIEQACHELEQANLTYRQLEVPCAAHSRHLDSMLDSYTNFTRQLTPTQGRITLISGVTGKTINSVNELNPDYWARHVRESVQFRPAIEQALALECQVFMEMGPKPHLTSIGRREEWTSPSAWFHAEEDNIGCALYTLGVDAPWKQVFNLTGQRCDLPLYVFDEQAYWVETEQPIKAPQLADSETTIIPPVDPMTLRCAVIQDFLTSCVKQAPLSLINILRGGRILPRHRHHIRALLDLLVTQGYYHKQGDVWLPSQSLLLPSADVVTQRWLAERSADDMANVEQHCQQLLSLSPQLPNLLRQLNHVATLEAQLAPLLTGQSFESLPTQSNSSWQDLHANLTYQDWSLLSEQQDLPTAIHHQCSQLLPISQNVDLSVSDTYPVKELSRVAICRLSKMWGQDIYDLRAQAPQGHWQWLARIQPQTANNDDSPELLPSPHNRYQWQATPVESDHQINSVTAEQVTLALTSTGTVHKITPEQGVIVLPATSLSEANTSESITQLAQTLSHSPDNLWIVVCGAIKVSANDDIAPLATALHSLIRVARTEYPNKQFFVLDTNVSQPQQLAELLAAAPFSCYHDLAYRDSQYWAYQLKHTQTHGDSIPPHWFNAQGAHLITGAMGGIGRLVIRWLALSGVKHILALGRRQHADWTRFCCQMAEIGCQVETHLVDLAVDDELNRLLDQLAGKQPIAGAIHAAGNPHHGLIEQWDSSEAERLTRVKAQSFVTLYQWLEAQRAKYLIGFSSVATLGAPGQGLYAAANAFIDGFAQSHQANRQCHVMSLAWGAWDRIGMTSSDSLIAQLGQQGMHTISPAEGLWHLSQSLIMGTEHAFAMNVSPNSAQFAKHFRLESQSSNKPSTQPLPVEKIEITSWLQDRVRYQLGLAKNYRLEPQQDLLQLGMDSLQFLDLNAAIQKQFNIKLTAEEAYQTMTVHGLEALINAKSQDSKPQSTLAFAVQPDQKHQPFPLTPIQHAYWVGRESWVPYGGIACNVVFEWDLSLAHFDIERLEAAWNALVQRHDMLRMSVLPTGEQIISAEVPSYSFTRHDLSDLTDDAKANALEETRQIISKQVRPASQWPLFDVRISELTPCEYRLHMSLDLLQFDVQSFKIMMDDLSRAYQGEALPALSLSFRDYVVHEQSLKDQPEWQASWNYWLNLIPSIPKAPMLPLENVADSHTPTFVTRKGRLAKSHWTKLKAHWQHAGITPSAGLLTLFSRLLAKWSQSAAFTLNMTFFNRQPFHHDVQDLIGDFTSVLLMDFDWSQGLDLKQQMSRTQETLWARLSHSQVNGVEVMRELAKYRKAQNQLTEQEAALPMTPVVFTSMLGMSMDGMDIEKAMTHLFGDPVYVLSQTPQVWLDHQIMEVDGELKYHWYCMDGVIAPDVIDEMFAQYAQWLDEIAQAPDNFQRNLLISPVEPTSYAATLPEITPAVEKEVTSAWSYLEHQALAGLWATLRQHQLFTQPEQRFSHSHVVQALSAAPKHHKLVLLWLDQLVREGLLQVEDNLYAWQGNELAASLVELPNKNWCQQLSHYLATSLQAHSELLGGHMSALEILFKDHHVTDALYKTNPSLTLLNQGAANLITRLGEQKGAALKVLEVGAGTAATSTVILDHGASHIEHYRFTDISHAFLNEAKQSLAKYSQVNLGWLDINLDIEPELHVADGYDVIVAVNVLHDATDLPKTLARLKRALAANGHLLLIEATDQYSSMQLATVGFIEGINAFSDFRCQTGSAMLNATDWQSLLDQQGFATQCRYPDSDSSVLRQHLFLAQAKNSQALVAKPSLSLSIENDEVHATTAELKRIPEQDQRLSLITQIWSSILQQEVVLDTDFFQSGGDSLMATKMIVEVNKQQPDQVSLQQIFEHPTLKQFCQALAESGEANPCDAATERQNEIREIEHIWQQLLDQTINPDTDFFQSGGDSLMATKLIVQLQQVGFESVTLQHIFEHPVFTNFCQQLFKQDIDSTNQQYEASRDYPLTPLQNAYWLGESRLFSLGQGIAHFYAELEIKDLDCAALVDGWNRLVSHHDQLRGEVREGHYCILQQVPHYEPSYVDLSSSSESDTTQYLAQARNRIATQGVSTDRWPLFDINIIRIDEETHLLHLVIDLVVADGKSLNLLFQQWQQLYQDPATHLDTPAITVAQYLENKAEQSADEDGLAAQQYWNQRLPTLPDTPALPLAETRGDVLDQGVFTHSLSAERWNQLQHQAFSHNVLPSMAMLATFCLVLRRWSETKHFSLNVLHGNRPASSPEIANLVGNLSTTSMLEVDVCEEPALLTLIQQIQQRMSDDLAHAQFDGQDVLTEKNRLNRNFSAGMPVVFNDTTSVGQHSSLTLGTLRDFGAQTPHVYLDAMLISSTCGGVDIKWTVQHGHLKSGVFDAMFHAYINAVESLPTRNWLDVLCLNLPQAQQKRQQYTHIVQTEASPHSTPQTLLDMIAEGVNKYPDNIAIQQGELLLTYQDVWRASKALASQITAQNDDARLIAVVMDKSWQQVVAVIAILMAGKAYLPIDATYPQARIDALLEQGEITQVVAPKELAKQLKTYHVLTPSLDQQDVATFQPLTLHPTDLAYVIFTSGSTGQPKGVMMDHQAVINTLVDIEARLNLNEQDKVLAISALNFDLSVFDLFSTLHCGACLVIPEISPAQDPDGLITLAEQAQITIWNSVPAFAQLLTDGLNSRNTALPSLRNIMMSGDWIPVSLPDQLNLVAPNAKLLSLGGATEAAIWSIAYSIKGSYVHRSSIPYGQPLTNQSFFVLDSELNPCPDWVTGELYIGGLGLSLGYWQDEAKTAAAFITHPQSGERLYKTGDLGRYQSDGNIEFLGRNDHQVKINGYRIELGEVENTLRHCPISGLEERLQSVIAAPITVEDGSARLVAYTVCSQRQAQDTEQLLQYARQTLPTYMCPVQIVPLDSIPLTINGKVDRKALPAPKIEISVDARPPLTSTEQQIAQIWDDCLQQSATPANQSFFELGGNSLAAVRVISRINTELGAQLTVGQLQSHDTIERLASILEQQFGDDGSSPVLLTSAEHQLPALFIVHPIGGHLLSYQPLAQHLSQVSLYGLAFPNMETDQESWDVQQLAQYYIEQIRDIQPHGPYRLAGWSFGGIVAYEMAYQLTQQSLEVEACILIDSYKPTTRKEAMSAQEIRHHFYADVIGRFPQLTQADTPDLSTDSSLCAHLSAAFSQIAAIDDVTTDSVQRLLDIYRHNLSAMLSYVVPNLHSVPTTLIAASHNNHLDFMSYQDPKIARCAHHGWKDYCDLTLHHVSGDHYTLLQEPHVNQLANTLGSLLQFAPKQDWSSQPSTTETLENE</sequence>
<dbReference type="SUPFAM" id="SSF53901">
    <property type="entry name" value="Thiolase-like"/>
    <property type="match status" value="1"/>
</dbReference>
<dbReference type="Gene3D" id="3.40.47.10">
    <property type="match status" value="1"/>
</dbReference>
<dbReference type="InterPro" id="IPR014043">
    <property type="entry name" value="Acyl_transferase_dom"/>
</dbReference>
<feature type="domain" description="Ketosynthase family 3 (KS3)" evidence="14">
    <location>
        <begin position="10"/>
        <end position="433"/>
    </location>
</feature>
<dbReference type="InterPro" id="IPR032821">
    <property type="entry name" value="PKS_assoc"/>
</dbReference>
<dbReference type="CDD" id="cd02440">
    <property type="entry name" value="AdoMet_MTases"/>
    <property type="match status" value="1"/>
</dbReference>
<keyword evidence="15" id="KW-0614">Plasmid</keyword>
<dbReference type="InterPro" id="IPR020841">
    <property type="entry name" value="PKS_Beta-ketoAc_synthase_dom"/>
</dbReference>
<dbReference type="PANTHER" id="PTHR43775">
    <property type="entry name" value="FATTY ACID SYNTHASE"/>
    <property type="match status" value="1"/>
</dbReference>
<dbReference type="InterPro" id="IPR013217">
    <property type="entry name" value="Methyltransf_12"/>
</dbReference>
<dbReference type="SUPFAM" id="SSF56801">
    <property type="entry name" value="Acetyl-CoA synthetase-like"/>
    <property type="match status" value="1"/>
</dbReference>
<protein>
    <submittedName>
        <fullName evidence="15">Amino acid adenylation domain-containing protein</fullName>
    </submittedName>
</protein>
<evidence type="ECO:0000256" key="4">
    <source>
        <dbReference type="ARBA" id="ARBA00022450"/>
    </source>
</evidence>
<dbReference type="Pfam" id="PF08659">
    <property type="entry name" value="KR"/>
    <property type="match status" value="1"/>
</dbReference>
<dbReference type="SMART" id="SM00825">
    <property type="entry name" value="PKS_KS"/>
    <property type="match status" value="1"/>
</dbReference>
<dbReference type="FunFam" id="3.30.559.10:FF:000023">
    <property type="entry name" value="Non-ribosomal peptide synthetase"/>
    <property type="match status" value="1"/>
</dbReference>
<dbReference type="Pfam" id="PF00698">
    <property type="entry name" value="Acyl_transf_1"/>
    <property type="match status" value="1"/>
</dbReference>
<dbReference type="InterPro" id="IPR010071">
    <property type="entry name" value="AA_adenyl_dom"/>
</dbReference>
<dbReference type="Pfam" id="PF00109">
    <property type="entry name" value="ketoacyl-synt"/>
    <property type="match status" value="1"/>
</dbReference>
<evidence type="ECO:0000313" key="15">
    <source>
        <dbReference type="EMBL" id="QOD59060.1"/>
    </source>
</evidence>
<dbReference type="PANTHER" id="PTHR43775:SF37">
    <property type="entry name" value="SI:DKEY-61P9.11"/>
    <property type="match status" value="1"/>
</dbReference>
<dbReference type="Gene3D" id="3.40.366.10">
    <property type="entry name" value="Malonyl-Coenzyme A Acyl Carrier Protein, domain 2"/>
    <property type="match status" value="1"/>
</dbReference>
<dbReference type="SUPFAM" id="SSF55048">
    <property type="entry name" value="Probable ACP-binding domain of malonyl-CoA ACP transacylase"/>
    <property type="match status" value="1"/>
</dbReference>
<dbReference type="Pfam" id="PF00550">
    <property type="entry name" value="PP-binding"/>
    <property type="match status" value="4"/>
</dbReference>
<dbReference type="SUPFAM" id="SSF51735">
    <property type="entry name" value="NAD(P)-binding Rossmann-fold domains"/>
    <property type="match status" value="2"/>
</dbReference>
<dbReference type="SUPFAM" id="SSF53335">
    <property type="entry name" value="S-adenosyl-L-methionine-dependent methyltransferases"/>
    <property type="match status" value="1"/>
</dbReference>
<dbReference type="Gene3D" id="3.40.50.720">
    <property type="entry name" value="NAD(P)-binding Rossmann-like Domain"/>
    <property type="match status" value="1"/>
</dbReference>
<dbReference type="PROSITE" id="PS50075">
    <property type="entry name" value="CARRIER"/>
    <property type="match status" value="4"/>
</dbReference>
<dbReference type="Pfam" id="PF00501">
    <property type="entry name" value="AMP-binding"/>
    <property type="match status" value="1"/>
</dbReference>